<accession>A0A1I4KZP8</accession>
<dbReference type="Gene3D" id="1.50.10.10">
    <property type="match status" value="1"/>
</dbReference>
<evidence type="ECO:0000313" key="2">
    <source>
        <dbReference type="Proteomes" id="UP000199668"/>
    </source>
</evidence>
<dbReference type="AlphaFoldDB" id="A0A1I4KZP8"/>
<dbReference type="SUPFAM" id="SSF48208">
    <property type="entry name" value="Six-hairpin glycosidases"/>
    <property type="match status" value="1"/>
</dbReference>
<evidence type="ECO:0000313" key="1">
    <source>
        <dbReference type="EMBL" id="SFL83877.1"/>
    </source>
</evidence>
<dbReference type="GO" id="GO:0005975">
    <property type="term" value="P:carbohydrate metabolic process"/>
    <property type="evidence" value="ECO:0007669"/>
    <property type="project" value="InterPro"/>
</dbReference>
<dbReference type="InterPro" id="IPR008928">
    <property type="entry name" value="6-hairpin_glycosidase_sf"/>
</dbReference>
<proteinExistence type="predicted"/>
<name>A0A1I4KZP8_9BACI</name>
<dbReference type="OrthoDB" id="1779554at2"/>
<keyword evidence="1" id="KW-0378">Hydrolase</keyword>
<dbReference type="RefSeq" id="WP_090926326.1">
    <property type="nucleotide sequence ID" value="NZ_FOTY01000006.1"/>
</dbReference>
<organism evidence="1 2">
    <name type="scientific">Salibacterium qingdaonense</name>
    <dbReference type="NCBI Taxonomy" id="266892"/>
    <lineage>
        <taxon>Bacteria</taxon>
        <taxon>Bacillati</taxon>
        <taxon>Bacillota</taxon>
        <taxon>Bacilli</taxon>
        <taxon>Bacillales</taxon>
        <taxon>Bacillaceae</taxon>
    </lineage>
</organism>
<dbReference type="STRING" id="266892.SAMN04488054_10663"/>
<gene>
    <name evidence="1" type="ORF">SAMN04488054_10663</name>
</gene>
<dbReference type="EMBL" id="FOTY01000006">
    <property type="protein sequence ID" value="SFL83877.1"/>
    <property type="molecule type" value="Genomic_DNA"/>
</dbReference>
<protein>
    <submittedName>
        <fullName evidence="1">Glycosyl hydrolases family 8</fullName>
    </submittedName>
</protein>
<dbReference type="InterPro" id="IPR012341">
    <property type="entry name" value="6hp_glycosidase-like_sf"/>
</dbReference>
<keyword evidence="2" id="KW-1185">Reference proteome</keyword>
<sequence length="364" mass="41603">MKQVTVFFLVLVLVVAAAAGLYRLYDNTRSLPEEAAERFLTRWLTNENGTLATYIQEGGEEEEDEVRGREALAETLGLWMEYVYEKEDDKRFDRAYSQFRRLFLAEDGFVYWKLEEDGTAEVTSNALIDDIRIAGVLMKAAERWGKDYYEETAREILTFVETHNMYDGVLTDFYERRDKYAEDTITLSYIDAALLQDLAEADMLSAGPAAATGALLMDAPLSGPFYPKAYNVERGEYEYDEEVNILDQALAALHQAEAGTVSEPFLAFVETELEERGLVHGMYDLDTAEPVVSYESPAIYALLVLYAIEIGETELAETLYERMEAFQVTRRTSLYYGGYSIHDDNTHIFDNLLPMLARQQWEEQ</sequence>
<reference evidence="1 2" key="1">
    <citation type="submission" date="2016-10" db="EMBL/GenBank/DDBJ databases">
        <authorList>
            <person name="de Groot N.N."/>
        </authorList>
    </citation>
    <scope>NUCLEOTIDE SEQUENCE [LARGE SCALE GENOMIC DNA]</scope>
    <source>
        <strain evidence="1 2">CGMCC 1.6134</strain>
    </source>
</reference>
<dbReference type="GO" id="GO:0016787">
    <property type="term" value="F:hydrolase activity"/>
    <property type="evidence" value="ECO:0007669"/>
    <property type="project" value="UniProtKB-KW"/>
</dbReference>
<dbReference type="Proteomes" id="UP000199668">
    <property type="component" value="Unassembled WGS sequence"/>
</dbReference>